<name>A0A067QLY6_ZOONE</name>
<dbReference type="GO" id="GO:0045735">
    <property type="term" value="F:nutrient reservoir activity"/>
    <property type="evidence" value="ECO:0007669"/>
    <property type="project" value="UniProtKB-KW"/>
</dbReference>
<dbReference type="GO" id="GO:0005319">
    <property type="term" value="F:lipid transporter activity"/>
    <property type="evidence" value="ECO:0007669"/>
    <property type="project" value="InterPro"/>
</dbReference>
<feature type="domain" description="VWFD" evidence="4">
    <location>
        <begin position="1269"/>
        <end position="1437"/>
    </location>
</feature>
<dbReference type="SMART" id="SM00216">
    <property type="entry name" value="VWD"/>
    <property type="match status" value="1"/>
</dbReference>
<dbReference type="Proteomes" id="UP000027135">
    <property type="component" value="Unassembled WGS sequence"/>
</dbReference>
<dbReference type="SMART" id="SM01169">
    <property type="entry name" value="DUF1943"/>
    <property type="match status" value="1"/>
</dbReference>
<reference evidence="5 6" key="1">
    <citation type="journal article" date="2014" name="Nat. Commun.">
        <title>Molecular traces of alternative social organization in a termite genome.</title>
        <authorList>
            <person name="Terrapon N."/>
            <person name="Li C."/>
            <person name="Robertson H.M."/>
            <person name="Ji L."/>
            <person name="Meng X."/>
            <person name="Booth W."/>
            <person name="Chen Z."/>
            <person name="Childers C.P."/>
            <person name="Glastad K.M."/>
            <person name="Gokhale K."/>
            <person name="Gowin J."/>
            <person name="Gronenberg W."/>
            <person name="Hermansen R.A."/>
            <person name="Hu H."/>
            <person name="Hunt B.G."/>
            <person name="Huylmans A.K."/>
            <person name="Khalil S.M."/>
            <person name="Mitchell R.D."/>
            <person name="Munoz-Torres M.C."/>
            <person name="Mustard J.A."/>
            <person name="Pan H."/>
            <person name="Reese J.T."/>
            <person name="Scharf M.E."/>
            <person name="Sun F."/>
            <person name="Vogel H."/>
            <person name="Xiao J."/>
            <person name="Yang W."/>
            <person name="Yang Z."/>
            <person name="Yang Z."/>
            <person name="Zhou J."/>
            <person name="Zhu J."/>
            <person name="Brent C.S."/>
            <person name="Elsik C.G."/>
            <person name="Goodisman M.A."/>
            <person name="Liberles D.A."/>
            <person name="Roe R.M."/>
            <person name="Vargo E.L."/>
            <person name="Vilcinskas A."/>
            <person name="Wang J."/>
            <person name="Bornberg-Bauer E."/>
            <person name="Korb J."/>
            <person name="Zhang G."/>
            <person name="Liebig J."/>
        </authorList>
    </citation>
    <scope>NUCLEOTIDE SEQUENCE [LARGE SCALE GENOMIC DNA]</scope>
    <source>
        <tissue evidence="5">Whole organism</tissue>
    </source>
</reference>
<dbReference type="PROSITE" id="PS51233">
    <property type="entry name" value="VWFD"/>
    <property type="match status" value="1"/>
</dbReference>
<dbReference type="InterPro" id="IPR001747">
    <property type="entry name" value="Vitellogenin_N"/>
</dbReference>
<dbReference type="InterPro" id="IPR050733">
    <property type="entry name" value="Vitellogenin/Apolipophorin"/>
</dbReference>
<dbReference type="FunCoup" id="A0A067QLY6">
    <property type="interactions" value="56"/>
</dbReference>
<comment type="caution">
    <text evidence="2">Lacks conserved residue(s) required for the propagation of feature annotation.</text>
</comment>
<dbReference type="PANTHER" id="PTHR23345:SF33">
    <property type="entry name" value="CROSSVEINLESS D"/>
    <property type="match status" value="1"/>
</dbReference>
<sequence>MDACSTLQLSHRMEQMARAVLLLPLVVSTVASLELWLPGREVVYRYETSLEAGTIFPVATVSQWNMTGKLVVQGAGHMAVVQLQDLKVSMYNGPRIHDTQVVETPLPEQASQLLQQFIIHYDAGQIIGLSVKAGEDEWAINMKRGLASLLQLDLSHLQSAAFISAENSHYGHCDVEYSVQRQSNEMLAVRKFVNFSSCMDFPVKKFGYVQKVCPSGAAQETVSSGSVRAYVLEPSGPAGHLVIHSIQADGVTHLQHFGVQSDSYVLWSWVGLYLQQQGDMVVPLTMKGGGQRVGLTHQVPGADMSQGRSHPSQEDLLITVAKILGDLADSLEWRHLETDRGMLHEEHVVHALHLLSLLNQASLQKLYSELEFGTSYQHETLRNLFLEMLPLVGSRDSILLVRDLMVRRTFQNDTAVQLLSSLPFSVREPSEQLLTDLEVLLLLPEGTLEHQAAVLSFATLVNKVCSVRCAQETLDKYVGRYLDLFTGSSDHASQMLYLVALGNFEIRRVLQFLAPIIRGDDTEYSLHIRILAAWATMGQAALQPDQVYHLYWPLLTNRSEYLEVRVAAFTMLVLSRPTLARFHNLMLILRQEQNPHLRHFWYTTLHSLAHTHCPCYSHLREVARNVARFIAEPKVRRWATGNYILDYRDPDHGFGSLAHLIIVANPRTGLPASFFLDFSSHAMDFSYNQFSIYVRLDGLGDAMKRQLMHAGSVNVTQLIHLLQQLEVPVNPSEPVHVELLVRLHNKAVLVHHANQSTLSTLFRVLNTVQLLASGGVHLNAQNIIVPLLVEETRATDLGTNAILKVSSGWLVSVRANFTVNPVHSSGLHVRSLLNSRTALMQYNPVMNVWHGVEQSVSIQVNVPFSLKASFNTTQQSIRFTVRQTPGEELGLVTHMRTAVFVKGVAAATELKSHCSSCPLYVSVMRNAPQPLLQNLVHVELSGLRLEMALLDCDHSYKDDDLATLIHHVIEHHKDHVFPAGSPLLRLAHLLDYMILLPHSNSCGLLARILPTGTQPIEVAMSIRGQRMEQLDTLPAGDSRLQVHVTRTPASSTSPYWDMAVLYGHSASLSKYKLTTEVTINNGHKMCVDVTAFIKPSDFVVSIFCPRSHSATVMLTSFSGHPTDGEHSSLQVTVHGQAAAAEWSAAWPYSACRRDLQEVRLWNSHCLPLTHACYEIVHEIATLRYYNISISSSNLPAWTDALLDLGPSRLVSALSSNITAHLAVPQESSPVLTVNGYKMVLGSSVNTRLQPLLINTQFSPVQRLLTHVRLVGSCVLTLHNVWTLDGANLTTDVPACYALAIADCSLQPQFALFIRKVEGTVLPLAVKMYAAGNQIEVLPTADQVAISVNNRTVTSPQEGYQYPSTGSNYVFRVWQQVDGLVRIHLQEAHVWLEYYGHLATVSVLGLYHGDLCGLCGDYNGDEGDDIAQVFTLTCPDGQ</sequence>
<evidence type="ECO:0000313" key="6">
    <source>
        <dbReference type="Proteomes" id="UP000027135"/>
    </source>
</evidence>
<evidence type="ECO:0000313" key="5">
    <source>
        <dbReference type="EMBL" id="KDR09150.1"/>
    </source>
</evidence>
<dbReference type="Gene3D" id="2.30.230.10">
    <property type="entry name" value="Lipovitellin, beta-sheet shell regions, chain A"/>
    <property type="match status" value="1"/>
</dbReference>
<dbReference type="InterPro" id="IPR015255">
    <property type="entry name" value="Vitellinogen_open_b-sht"/>
</dbReference>
<keyword evidence="1" id="KW-0732">Signal</keyword>
<evidence type="ECO:0000256" key="2">
    <source>
        <dbReference type="PROSITE-ProRule" id="PRU00557"/>
    </source>
</evidence>
<dbReference type="OMA" id="EFHVNQQ"/>
<dbReference type="Pfam" id="PF00094">
    <property type="entry name" value="VWD"/>
    <property type="match status" value="1"/>
</dbReference>
<evidence type="ECO:0000256" key="1">
    <source>
        <dbReference type="ARBA" id="ARBA00022729"/>
    </source>
</evidence>
<accession>A0A067QLY6</accession>
<dbReference type="SUPFAM" id="SSF56968">
    <property type="entry name" value="Lipovitellin-phosvitin complex, beta-sheet shell regions"/>
    <property type="match status" value="2"/>
</dbReference>
<feature type="domain" description="Vitellogenin" evidence="3">
    <location>
        <begin position="36"/>
        <end position="674"/>
    </location>
</feature>
<dbReference type="SMART" id="SM00638">
    <property type="entry name" value="LPD_N"/>
    <property type="match status" value="1"/>
</dbReference>
<dbReference type="InParanoid" id="A0A067QLY6"/>
<dbReference type="SUPFAM" id="SSF48431">
    <property type="entry name" value="Lipovitellin-phosvitin complex, superhelical domain"/>
    <property type="match status" value="1"/>
</dbReference>
<organism evidence="5 6">
    <name type="scientific">Zootermopsis nevadensis</name>
    <name type="common">Dampwood termite</name>
    <dbReference type="NCBI Taxonomy" id="136037"/>
    <lineage>
        <taxon>Eukaryota</taxon>
        <taxon>Metazoa</taxon>
        <taxon>Ecdysozoa</taxon>
        <taxon>Arthropoda</taxon>
        <taxon>Hexapoda</taxon>
        <taxon>Insecta</taxon>
        <taxon>Pterygota</taxon>
        <taxon>Neoptera</taxon>
        <taxon>Polyneoptera</taxon>
        <taxon>Dictyoptera</taxon>
        <taxon>Blattodea</taxon>
        <taxon>Blattoidea</taxon>
        <taxon>Termitoidae</taxon>
        <taxon>Termopsidae</taxon>
        <taxon>Zootermopsis</taxon>
    </lineage>
</organism>
<evidence type="ECO:0000259" key="4">
    <source>
        <dbReference type="PROSITE" id="PS51233"/>
    </source>
</evidence>
<dbReference type="Gene3D" id="1.25.10.20">
    <property type="entry name" value="Vitellinogen, superhelical"/>
    <property type="match status" value="1"/>
</dbReference>
<dbReference type="PANTHER" id="PTHR23345">
    <property type="entry name" value="VITELLOGENIN-RELATED"/>
    <property type="match status" value="1"/>
</dbReference>
<dbReference type="InterPro" id="IPR011030">
    <property type="entry name" value="Lipovitellin_superhlx_dom"/>
</dbReference>
<dbReference type="InterPro" id="IPR015819">
    <property type="entry name" value="Lipid_transp_b-sht_shell"/>
</dbReference>
<dbReference type="PROSITE" id="PS51211">
    <property type="entry name" value="VITELLOGENIN"/>
    <property type="match status" value="1"/>
</dbReference>
<gene>
    <name evidence="5" type="ORF">L798_01266</name>
</gene>
<dbReference type="eggNOG" id="KOG4338">
    <property type="taxonomic scope" value="Eukaryota"/>
</dbReference>
<protein>
    <submittedName>
        <fullName evidence="5">Vitellogenin</fullName>
    </submittedName>
</protein>
<evidence type="ECO:0000259" key="3">
    <source>
        <dbReference type="PROSITE" id="PS51211"/>
    </source>
</evidence>
<dbReference type="Pfam" id="PF01347">
    <property type="entry name" value="Vitellogenin_N"/>
    <property type="match status" value="1"/>
</dbReference>
<dbReference type="InterPro" id="IPR001846">
    <property type="entry name" value="VWF_type-D"/>
</dbReference>
<keyword evidence="6" id="KW-1185">Reference proteome</keyword>
<proteinExistence type="predicted"/>
<dbReference type="InterPro" id="IPR015816">
    <property type="entry name" value="Vitellinogen_b-sht_N"/>
</dbReference>
<dbReference type="EMBL" id="KK853270">
    <property type="protein sequence ID" value="KDR09150.1"/>
    <property type="molecule type" value="Genomic_DNA"/>
</dbReference>